<reference evidence="2" key="1">
    <citation type="submission" date="2020-02" db="EMBL/GenBank/DDBJ databases">
        <authorList>
            <person name="Meier V. D."/>
        </authorList>
    </citation>
    <scope>NUCLEOTIDE SEQUENCE</scope>
    <source>
        <strain evidence="2">AVDCRST_MAG56</strain>
    </source>
</reference>
<dbReference type="EMBL" id="CADCTQ010000200">
    <property type="protein sequence ID" value="CAA9256351.1"/>
    <property type="molecule type" value="Genomic_DNA"/>
</dbReference>
<evidence type="ECO:0000313" key="2">
    <source>
        <dbReference type="EMBL" id="CAA9256351.1"/>
    </source>
</evidence>
<feature type="signal peptide" evidence="1">
    <location>
        <begin position="1"/>
        <end position="25"/>
    </location>
</feature>
<accession>A0A6J4ILQ3</accession>
<proteinExistence type="predicted"/>
<keyword evidence="1" id="KW-0732">Signal</keyword>
<evidence type="ECO:0000256" key="1">
    <source>
        <dbReference type="SAM" id="SignalP"/>
    </source>
</evidence>
<dbReference type="AlphaFoldDB" id="A0A6J4ILQ3"/>
<name>A0A6J4ILQ3_9SPHI</name>
<gene>
    <name evidence="2" type="ORF">AVDCRST_MAG56-2230</name>
</gene>
<feature type="chain" id="PRO_5027117224" evidence="1">
    <location>
        <begin position="26"/>
        <end position="200"/>
    </location>
</feature>
<protein>
    <submittedName>
        <fullName evidence="2">Uncharacterized protein</fullName>
    </submittedName>
</protein>
<sequence>MQKTLLSSLAGCILALICFTRPALAQLGANEYTITRNAELSLLGDSKSYGYRVDQMEGRFNRKLSRFEFRLPLGSVQPVRSAADLLVFKSVFLTNPEDAFEAADLVQLWVYMPENTRNFDNFRNARTVTLDADFVVNGTVYRTPVAMNLFYSAGILKYGLDMSMNPAFAATTSGTGFSGSPLRKLQMLVRESEMNVAFNE</sequence>
<organism evidence="2">
    <name type="scientific">uncultured Cytophagales bacterium</name>
    <dbReference type="NCBI Taxonomy" id="158755"/>
    <lineage>
        <taxon>Bacteria</taxon>
        <taxon>Pseudomonadati</taxon>
        <taxon>Bacteroidota</taxon>
        <taxon>Sphingobacteriia</taxon>
        <taxon>Sphingobacteriales</taxon>
        <taxon>environmental samples</taxon>
    </lineage>
</organism>